<keyword evidence="2" id="KW-0012">Acyltransferase</keyword>
<proteinExistence type="predicted"/>
<dbReference type="AlphaFoldDB" id="A0AAP3XRV0"/>
<dbReference type="SUPFAM" id="SSF55729">
    <property type="entry name" value="Acyl-CoA N-acyltransferases (Nat)"/>
    <property type="match status" value="1"/>
</dbReference>
<dbReference type="Proteomes" id="UP001301140">
    <property type="component" value="Unassembled WGS sequence"/>
</dbReference>
<keyword evidence="2" id="KW-0808">Transferase</keyword>
<evidence type="ECO:0000313" key="2">
    <source>
        <dbReference type="EMBL" id="MDF1586785.1"/>
    </source>
</evidence>
<dbReference type="Pfam" id="PF00583">
    <property type="entry name" value="Acetyltransf_1"/>
    <property type="match status" value="1"/>
</dbReference>
<evidence type="ECO:0000259" key="1">
    <source>
        <dbReference type="PROSITE" id="PS51186"/>
    </source>
</evidence>
<feature type="domain" description="N-acetyltransferase" evidence="1">
    <location>
        <begin position="3"/>
        <end position="171"/>
    </location>
</feature>
<dbReference type="Gene3D" id="3.40.630.30">
    <property type="match status" value="1"/>
</dbReference>
<comment type="caution">
    <text evidence="2">The sequence shown here is derived from an EMBL/GenBank/DDBJ whole genome shotgun (WGS) entry which is preliminary data.</text>
</comment>
<dbReference type="EC" id="2.3.1.-" evidence="2"/>
<dbReference type="InterPro" id="IPR000182">
    <property type="entry name" value="GNAT_dom"/>
</dbReference>
<organism evidence="2 3">
    <name type="scientific">Marinimicrococcus flavescens</name>
    <dbReference type="NCBI Taxonomy" id="3031815"/>
    <lineage>
        <taxon>Bacteria</taxon>
        <taxon>Pseudomonadati</taxon>
        <taxon>Pseudomonadota</taxon>
        <taxon>Alphaproteobacteria</taxon>
        <taxon>Geminicoccales</taxon>
        <taxon>Geminicoccaceae</taxon>
        <taxon>Marinimicrococcus</taxon>
    </lineage>
</organism>
<dbReference type="InterPro" id="IPR016181">
    <property type="entry name" value="Acyl_CoA_acyltransferase"/>
</dbReference>
<accession>A0AAP3XRV0</accession>
<gene>
    <name evidence="2" type="ORF">PZ740_10370</name>
</gene>
<dbReference type="EMBL" id="JARGEQ010000092">
    <property type="protein sequence ID" value="MDF1586785.1"/>
    <property type="molecule type" value="Genomic_DNA"/>
</dbReference>
<evidence type="ECO:0000313" key="3">
    <source>
        <dbReference type="Proteomes" id="UP001301140"/>
    </source>
</evidence>
<reference evidence="2 3" key="1">
    <citation type="submission" date="2023-03" db="EMBL/GenBank/DDBJ databases">
        <title>YIM 152171 draft genome.</title>
        <authorList>
            <person name="Yang Z."/>
        </authorList>
    </citation>
    <scope>NUCLEOTIDE SEQUENCE [LARGE SCALE GENOMIC DNA]</scope>
    <source>
        <strain evidence="2 3">YIM 152171</strain>
    </source>
</reference>
<protein>
    <submittedName>
        <fullName evidence="2">GNAT family N-acetyltransferase</fullName>
        <ecNumber evidence="2">2.3.1.-</ecNumber>
    </submittedName>
</protein>
<dbReference type="GO" id="GO:0016747">
    <property type="term" value="F:acyltransferase activity, transferring groups other than amino-acyl groups"/>
    <property type="evidence" value="ECO:0007669"/>
    <property type="project" value="InterPro"/>
</dbReference>
<dbReference type="RefSeq" id="WP_327789204.1">
    <property type="nucleotide sequence ID" value="NZ_JARGEQ010000092.1"/>
</dbReference>
<name>A0AAP3XRV0_9PROT</name>
<keyword evidence="3" id="KW-1185">Reference proteome</keyword>
<dbReference type="PROSITE" id="PS51186">
    <property type="entry name" value="GNAT"/>
    <property type="match status" value="1"/>
</dbReference>
<sequence>MKARWRAMRTEDLAAVEQIALIVHPDYPEDIAIPRERLALFPQGCRVARDEAGAIIGYAVAHPGLLGAPPPLDSLLGALPAAPDCLYLHDVALLPAARGAGLGAALVAELHEVAAGHRLPLLALVAVGNAAPYWQRQGFALRHPEPALAAKLASYGDGAAYMTAAVMPRTR</sequence>